<evidence type="ECO:0000256" key="5">
    <source>
        <dbReference type="ARBA" id="ARBA00023242"/>
    </source>
</evidence>
<comment type="similarity">
    <text evidence="2">Belongs to the bHLH protein family.</text>
</comment>
<feature type="compositionally biased region" description="Low complexity" evidence="6">
    <location>
        <begin position="18"/>
        <end position="29"/>
    </location>
</feature>
<evidence type="ECO:0000256" key="1">
    <source>
        <dbReference type="ARBA" id="ARBA00004123"/>
    </source>
</evidence>
<keyword evidence="4" id="KW-0804">Transcription</keyword>
<organism evidence="8 9">
    <name type="scientific">Digitaria exilis</name>
    <dbReference type="NCBI Taxonomy" id="1010633"/>
    <lineage>
        <taxon>Eukaryota</taxon>
        <taxon>Viridiplantae</taxon>
        <taxon>Streptophyta</taxon>
        <taxon>Embryophyta</taxon>
        <taxon>Tracheophyta</taxon>
        <taxon>Spermatophyta</taxon>
        <taxon>Magnoliopsida</taxon>
        <taxon>Liliopsida</taxon>
        <taxon>Poales</taxon>
        <taxon>Poaceae</taxon>
        <taxon>PACMAD clade</taxon>
        <taxon>Panicoideae</taxon>
        <taxon>Panicodae</taxon>
        <taxon>Paniceae</taxon>
        <taxon>Anthephorinae</taxon>
        <taxon>Digitaria</taxon>
    </lineage>
</organism>
<dbReference type="InterPro" id="IPR045865">
    <property type="entry name" value="ACT-like_dom_sf"/>
</dbReference>
<dbReference type="GO" id="GO:0046983">
    <property type="term" value="F:protein dimerization activity"/>
    <property type="evidence" value="ECO:0007669"/>
    <property type="project" value="InterPro"/>
</dbReference>
<accession>A0A835KJ33</accession>
<dbReference type="OrthoDB" id="690068at2759"/>
<dbReference type="Pfam" id="PF00010">
    <property type="entry name" value="HLH"/>
    <property type="match status" value="1"/>
</dbReference>
<sequence>MQRLAKSLADELLDQPTQEQQLQLDPHQQGTWPSPAGLSFLGDISKSYADGEPKQLSFSAREPEREISNGVSATAWGFGTPSPATMETKGSRRTTSILHEEHAISERKRREKMQIQFAALASIIPDIAKVSLLGSTIDYVHHLRGRLKNLQEERYQSTGRNNTAESPPLDARCRIGGTDDDDKASTTIEVNVRGTTVLLRVVCQDKKGMLIMVLKELEKHGLSIISTNVLPLADTSSLNITVTAQWMTGRAYSSKTIVDLEGARL</sequence>
<keyword evidence="5" id="KW-0539">Nucleus</keyword>
<keyword evidence="9" id="KW-1185">Reference proteome</keyword>
<name>A0A835KJ33_9POAL</name>
<evidence type="ECO:0000313" key="8">
    <source>
        <dbReference type="EMBL" id="KAF8728265.1"/>
    </source>
</evidence>
<dbReference type="InterPro" id="IPR054502">
    <property type="entry name" value="bHLH-TF_ACT-like_plant"/>
</dbReference>
<dbReference type="SUPFAM" id="SSF55021">
    <property type="entry name" value="ACT-like"/>
    <property type="match status" value="1"/>
</dbReference>
<feature type="domain" description="BHLH" evidence="7">
    <location>
        <begin position="103"/>
        <end position="149"/>
    </location>
</feature>
<evidence type="ECO:0000313" key="9">
    <source>
        <dbReference type="Proteomes" id="UP000636709"/>
    </source>
</evidence>
<protein>
    <recommendedName>
        <fullName evidence="7">BHLH domain-containing protein</fullName>
    </recommendedName>
</protein>
<keyword evidence="3" id="KW-0805">Transcription regulation</keyword>
<evidence type="ECO:0000256" key="6">
    <source>
        <dbReference type="SAM" id="MobiDB-lite"/>
    </source>
</evidence>
<dbReference type="SMART" id="SM00353">
    <property type="entry name" value="HLH"/>
    <property type="match status" value="1"/>
</dbReference>
<evidence type="ECO:0000259" key="7">
    <source>
        <dbReference type="SMART" id="SM00353"/>
    </source>
</evidence>
<dbReference type="Proteomes" id="UP000636709">
    <property type="component" value="Unassembled WGS sequence"/>
</dbReference>
<dbReference type="Gene3D" id="4.10.280.10">
    <property type="entry name" value="Helix-loop-helix DNA-binding domain"/>
    <property type="match status" value="1"/>
</dbReference>
<dbReference type="PANTHER" id="PTHR45959">
    <property type="entry name" value="BHLH TRANSCRIPTION FACTOR"/>
    <property type="match status" value="1"/>
</dbReference>
<evidence type="ECO:0000256" key="3">
    <source>
        <dbReference type="ARBA" id="ARBA00023015"/>
    </source>
</evidence>
<feature type="region of interest" description="Disordered" evidence="6">
    <location>
        <begin position="1"/>
        <end position="36"/>
    </location>
</feature>
<dbReference type="SUPFAM" id="SSF47459">
    <property type="entry name" value="HLH, helix-loop-helix DNA-binding domain"/>
    <property type="match status" value="1"/>
</dbReference>
<reference evidence="8" key="1">
    <citation type="submission" date="2020-07" db="EMBL/GenBank/DDBJ databases">
        <title>Genome sequence and genetic diversity analysis of an under-domesticated orphan crop, white fonio (Digitaria exilis).</title>
        <authorList>
            <person name="Bennetzen J.L."/>
            <person name="Chen S."/>
            <person name="Ma X."/>
            <person name="Wang X."/>
            <person name="Yssel A.E.J."/>
            <person name="Chaluvadi S.R."/>
            <person name="Johnson M."/>
            <person name="Gangashetty P."/>
            <person name="Hamidou F."/>
            <person name="Sanogo M.D."/>
            <person name="Zwaenepoel A."/>
            <person name="Wallace J."/>
            <person name="Van De Peer Y."/>
            <person name="Van Deynze A."/>
        </authorList>
    </citation>
    <scope>NUCLEOTIDE SEQUENCE</scope>
    <source>
        <tissue evidence="8">Leaves</tissue>
    </source>
</reference>
<dbReference type="EMBL" id="JACEFO010001629">
    <property type="protein sequence ID" value="KAF8728265.1"/>
    <property type="molecule type" value="Genomic_DNA"/>
</dbReference>
<dbReference type="InterPro" id="IPR036638">
    <property type="entry name" value="HLH_DNA-bd_sf"/>
</dbReference>
<gene>
    <name evidence="8" type="ORF">HU200_018859</name>
</gene>
<comment type="subcellular location">
    <subcellularLocation>
        <location evidence="1">Nucleus</location>
    </subcellularLocation>
</comment>
<dbReference type="PANTHER" id="PTHR45959:SF59">
    <property type="entry name" value="BHLH DOMAIN-CONTAINING PROTEIN"/>
    <property type="match status" value="1"/>
</dbReference>
<evidence type="ECO:0000256" key="4">
    <source>
        <dbReference type="ARBA" id="ARBA00023163"/>
    </source>
</evidence>
<proteinExistence type="inferred from homology"/>
<comment type="caution">
    <text evidence="8">The sequence shown here is derived from an EMBL/GenBank/DDBJ whole genome shotgun (WGS) entry which is preliminary data.</text>
</comment>
<dbReference type="InterPro" id="IPR011598">
    <property type="entry name" value="bHLH_dom"/>
</dbReference>
<dbReference type="InterPro" id="IPR052610">
    <property type="entry name" value="bHLH_transcription_regulator"/>
</dbReference>
<dbReference type="CDD" id="cd02116">
    <property type="entry name" value="ACT"/>
    <property type="match status" value="1"/>
</dbReference>
<dbReference type="Pfam" id="PF22754">
    <property type="entry name" value="bHLH-TF_ACT-like_plant"/>
    <property type="match status" value="1"/>
</dbReference>
<dbReference type="AlphaFoldDB" id="A0A835KJ33"/>
<evidence type="ECO:0000256" key="2">
    <source>
        <dbReference type="ARBA" id="ARBA00005510"/>
    </source>
</evidence>